<name>A0A951U3V2_9CYAN</name>
<evidence type="ECO:0000256" key="2">
    <source>
        <dbReference type="ARBA" id="ARBA00022448"/>
    </source>
</evidence>
<sequence>MKPWSLSQVNRWIGQSALDSLETAYQGALTIKAIEEQHFGSQPIMVQPEVGKTVTDYFRTQLDRELLRIRSSLFKFRLSGFLVNQEALHDSRDPGLPPGSIPPESVPPESLQPEQAVIEKLAFIESVVSKYRQIESLFGSLPPETSQVQDSQLPSSNLNAIINPAGAGLGSEQETTSTKVELVPAPASPTQPDAARPIKTVVSQSKSVKSRAPSSMRLFGGAKTISKEFTPQYEQEVIQELRVRRSQNRMAVRWLLILLLVPLLVQTVTKHLILGPVFGRYFDRNPSKVELSREVEQEFLEEFKDYREELEIKRLLAKAVIEEEQEKSPQESSESEEVIAKAIFGRNSAAMLKDMLSMQPGQFSSLVVGSGWIDVQADLEQQALQEKALELWKEARRKQLYGLRNVIADSVALLTFLGLVVFNRNRVSAIQGFSNRAFLSLNDASKVFLFILVTDMFVGFHSAEGWDVILESLAQHFGLPENQAAIKTFIATVPVIIDSCIKFWIFTYLTRYSPSTSAIYERMNT</sequence>
<organism evidence="10 11">
    <name type="scientific">Pegethrix bostrychoides GSE-TBD4-15B</name>
    <dbReference type="NCBI Taxonomy" id="2839662"/>
    <lineage>
        <taxon>Bacteria</taxon>
        <taxon>Bacillati</taxon>
        <taxon>Cyanobacteriota</taxon>
        <taxon>Cyanophyceae</taxon>
        <taxon>Oculatellales</taxon>
        <taxon>Oculatellaceae</taxon>
        <taxon>Pegethrix</taxon>
    </lineage>
</organism>
<dbReference type="Proteomes" id="UP000707356">
    <property type="component" value="Unassembled WGS sequence"/>
</dbReference>
<evidence type="ECO:0000256" key="7">
    <source>
        <dbReference type="ARBA" id="ARBA00023136"/>
    </source>
</evidence>
<keyword evidence="2" id="KW-0813">Transport</keyword>
<dbReference type="EMBL" id="JAHHHV010000020">
    <property type="protein sequence ID" value="MBW4464761.1"/>
    <property type="molecule type" value="Genomic_DNA"/>
</dbReference>
<feature type="compositionally biased region" description="Pro residues" evidence="8">
    <location>
        <begin position="95"/>
        <end position="106"/>
    </location>
</feature>
<evidence type="ECO:0000313" key="11">
    <source>
        <dbReference type="Proteomes" id="UP000707356"/>
    </source>
</evidence>
<reference evidence="10" key="1">
    <citation type="submission" date="2021-05" db="EMBL/GenBank/DDBJ databases">
        <authorList>
            <person name="Pietrasiak N."/>
            <person name="Ward R."/>
            <person name="Stajich J.E."/>
            <person name="Kurbessoian T."/>
        </authorList>
    </citation>
    <scope>NUCLEOTIDE SEQUENCE</scope>
    <source>
        <strain evidence="10">GSE-TBD4-15B</strain>
    </source>
</reference>
<evidence type="ECO:0000256" key="3">
    <source>
        <dbReference type="ARBA" id="ARBA00022692"/>
    </source>
</evidence>
<feature type="transmembrane region" description="Helical" evidence="9">
    <location>
        <begin position="483"/>
        <end position="505"/>
    </location>
</feature>
<evidence type="ECO:0000256" key="4">
    <source>
        <dbReference type="ARBA" id="ARBA00022781"/>
    </source>
</evidence>
<evidence type="ECO:0000256" key="5">
    <source>
        <dbReference type="ARBA" id="ARBA00022989"/>
    </source>
</evidence>
<evidence type="ECO:0000256" key="1">
    <source>
        <dbReference type="ARBA" id="ARBA00004141"/>
    </source>
</evidence>
<keyword evidence="4" id="KW-0375">Hydrogen ion transport</keyword>
<feature type="transmembrane region" description="Helical" evidence="9">
    <location>
        <begin position="251"/>
        <end position="273"/>
    </location>
</feature>
<comment type="caution">
    <text evidence="10">The sequence shown here is derived from an EMBL/GenBank/DDBJ whole genome shotgun (WGS) entry which is preliminary data.</text>
</comment>
<proteinExistence type="predicted"/>
<keyword evidence="6" id="KW-0406">Ion transport</keyword>
<evidence type="ECO:0000256" key="9">
    <source>
        <dbReference type="SAM" id="Phobius"/>
    </source>
</evidence>
<dbReference type="AlphaFoldDB" id="A0A951U3V2"/>
<feature type="compositionally biased region" description="Polar residues" evidence="8">
    <location>
        <begin position="143"/>
        <end position="160"/>
    </location>
</feature>
<evidence type="ECO:0008006" key="12">
    <source>
        <dbReference type="Google" id="ProtNLM"/>
    </source>
</evidence>
<dbReference type="InterPro" id="IPR004282">
    <property type="entry name" value="CemA"/>
</dbReference>
<feature type="transmembrane region" description="Helical" evidence="9">
    <location>
        <begin position="401"/>
        <end position="423"/>
    </location>
</feature>
<accession>A0A951U3V2</accession>
<gene>
    <name evidence="10" type="ORF">KME07_04885</name>
</gene>
<evidence type="ECO:0000256" key="8">
    <source>
        <dbReference type="SAM" id="MobiDB-lite"/>
    </source>
</evidence>
<feature type="transmembrane region" description="Helical" evidence="9">
    <location>
        <begin position="444"/>
        <end position="463"/>
    </location>
</feature>
<protein>
    <recommendedName>
        <fullName evidence="12">Proton extrusion protein PcxA</fullName>
    </recommendedName>
</protein>
<dbReference type="Pfam" id="PF03040">
    <property type="entry name" value="CemA"/>
    <property type="match status" value="2"/>
</dbReference>
<comment type="subcellular location">
    <subcellularLocation>
        <location evidence="1">Membrane</location>
        <topology evidence="1">Multi-pass membrane protein</topology>
    </subcellularLocation>
</comment>
<dbReference type="PANTHER" id="PTHR33650">
    <property type="entry name" value="CHLOROPLAST ENVELOPE MEMBRANE PROTEIN-RELATED"/>
    <property type="match status" value="1"/>
</dbReference>
<reference evidence="10" key="2">
    <citation type="journal article" date="2022" name="Microbiol. Resour. Announc.">
        <title>Metagenome Sequencing to Explore Phylogenomics of Terrestrial Cyanobacteria.</title>
        <authorList>
            <person name="Ward R.D."/>
            <person name="Stajich J.E."/>
            <person name="Johansen J.R."/>
            <person name="Huntemann M."/>
            <person name="Clum A."/>
            <person name="Foster B."/>
            <person name="Foster B."/>
            <person name="Roux S."/>
            <person name="Palaniappan K."/>
            <person name="Varghese N."/>
            <person name="Mukherjee S."/>
            <person name="Reddy T.B.K."/>
            <person name="Daum C."/>
            <person name="Copeland A."/>
            <person name="Chen I.A."/>
            <person name="Ivanova N.N."/>
            <person name="Kyrpides N.C."/>
            <person name="Shapiro N."/>
            <person name="Eloe-Fadrosh E.A."/>
            <person name="Pietrasiak N."/>
        </authorList>
    </citation>
    <scope>NUCLEOTIDE SEQUENCE</scope>
    <source>
        <strain evidence="10">GSE-TBD4-15B</strain>
    </source>
</reference>
<keyword evidence="3 9" id="KW-0812">Transmembrane</keyword>
<feature type="region of interest" description="Disordered" evidence="8">
    <location>
        <begin position="142"/>
        <end position="197"/>
    </location>
</feature>
<keyword evidence="5 9" id="KW-1133">Transmembrane helix</keyword>
<keyword evidence="7 9" id="KW-0472">Membrane</keyword>
<dbReference type="GO" id="GO:1902600">
    <property type="term" value="P:proton transmembrane transport"/>
    <property type="evidence" value="ECO:0007669"/>
    <property type="project" value="UniProtKB-KW"/>
</dbReference>
<feature type="region of interest" description="Disordered" evidence="8">
    <location>
        <begin position="89"/>
        <end position="110"/>
    </location>
</feature>
<evidence type="ECO:0000313" key="10">
    <source>
        <dbReference type="EMBL" id="MBW4464761.1"/>
    </source>
</evidence>
<evidence type="ECO:0000256" key="6">
    <source>
        <dbReference type="ARBA" id="ARBA00023065"/>
    </source>
</evidence>
<dbReference type="GO" id="GO:0016020">
    <property type="term" value="C:membrane"/>
    <property type="evidence" value="ECO:0007669"/>
    <property type="project" value="UniProtKB-SubCell"/>
</dbReference>
<dbReference type="PANTHER" id="PTHR33650:SF2">
    <property type="entry name" value="CHLOROPLAST ENVELOPE MEMBRANE PROTEIN"/>
    <property type="match status" value="1"/>
</dbReference>